<gene>
    <name evidence="4" type="ORF">SAMN02745118_01417</name>
</gene>
<dbReference type="RefSeq" id="WP_078809894.1">
    <property type="nucleotide sequence ID" value="NZ_FUWM01000010.1"/>
</dbReference>
<keyword evidence="5" id="KW-1185">Reference proteome</keyword>
<evidence type="ECO:0000256" key="1">
    <source>
        <dbReference type="ARBA" id="ARBA00010577"/>
    </source>
</evidence>
<sequence>MNGIMPTSGAAVTGEPTKLKNNSSAMGKDEFLKLLITQLKHQDPLKPMDNKEFIAQTAQFSSLEQMNSMNSNLTKSLDMQQLTQMSGLVNKEVTVLDSNTGDEVTGIVEKVKMKDDGPRLVINGQDYNLGSVNEVLG</sequence>
<evidence type="ECO:0000313" key="4">
    <source>
        <dbReference type="EMBL" id="SJZ64230.1"/>
    </source>
</evidence>
<dbReference type="GO" id="GO:0044781">
    <property type="term" value="P:bacterial-type flagellum organization"/>
    <property type="evidence" value="ECO:0007669"/>
    <property type="project" value="UniProtKB-KW"/>
</dbReference>
<accession>A0A1T4MB10</accession>
<keyword evidence="2" id="KW-1005">Bacterial flagellum biogenesis</keyword>
<dbReference type="AlphaFoldDB" id="A0A1T4MB10"/>
<dbReference type="OrthoDB" id="280334at2"/>
<keyword evidence="4" id="KW-0282">Flagellum</keyword>
<evidence type="ECO:0000313" key="5">
    <source>
        <dbReference type="Proteomes" id="UP000190625"/>
    </source>
</evidence>
<organism evidence="4 5">
    <name type="scientific">Selenihalanaerobacter shriftii</name>
    <dbReference type="NCBI Taxonomy" id="142842"/>
    <lineage>
        <taxon>Bacteria</taxon>
        <taxon>Bacillati</taxon>
        <taxon>Bacillota</taxon>
        <taxon>Clostridia</taxon>
        <taxon>Halanaerobiales</taxon>
        <taxon>Halobacteroidaceae</taxon>
        <taxon>Selenihalanaerobacter</taxon>
    </lineage>
</organism>
<feature type="region of interest" description="Disordered" evidence="3">
    <location>
        <begin position="1"/>
        <end position="23"/>
    </location>
</feature>
<evidence type="ECO:0000256" key="3">
    <source>
        <dbReference type="SAM" id="MobiDB-lite"/>
    </source>
</evidence>
<dbReference type="Proteomes" id="UP000190625">
    <property type="component" value="Unassembled WGS sequence"/>
</dbReference>
<keyword evidence="4" id="KW-0969">Cilium</keyword>
<dbReference type="Pfam" id="PF03963">
    <property type="entry name" value="FlgD"/>
    <property type="match status" value="1"/>
</dbReference>
<protein>
    <submittedName>
        <fullName evidence="4">Flagellar basal-body rod modification protein FlgD</fullName>
    </submittedName>
</protein>
<dbReference type="EMBL" id="FUWM01000010">
    <property type="protein sequence ID" value="SJZ64230.1"/>
    <property type="molecule type" value="Genomic_DNA"/>
</dbReference>
<comment type="similarity">
    <text evidence="1">Belongs to the FlgD family.</text>
</comment>
<proteinExistence type="inferred from homology"/>
<evidence type="ECO:0000256" key="2">
    <source>
        <dbReference type="ARBA" id="ARBA00022795"/>
    </source>
</evidence>
<reference evidence="5" key="1">
    <citation type="submission" date="2017-02" db="EMBL/GenBank/DDBJ databases">
        <authorList>
            <person name="Varghese N."/>
            <person name="Submissions S."/>
        </authorList>
    </citation>
    <scope>NUCLEOTIDE SEQUENCE [LARGE SCALE GENOMIC DNA]</scope>
    <source>
        <strain evidence="5">ATCC BAA-73</strain>
    </source>
</reference>
<name>A0A1T4MB10_9FIRM</name>
<dbReference type="STRING" id="142842.SAMN02745118_01417"/>
<dbReference type="InterPro" id="IPR005648">
    <property type="entry name" value="FlgD"/>
</dbReference>
<keyword evidence="4" id="KW-0966">Cell projection</keyword>